<dbReference type="GO" id="GO:0005886">
    <property type="term" value="C:plasma membrane"/>
    <property type="evidence" value="ECO:0007669"/>
    <property type="project" value="UniProtKB-SubCell"/>
</dbReference>
<evidence type="ECO:0000256" key="6">
    <source>
        <dbReference type="ARBA" id="ARBA00022475"/>
    </source>
</evidence>
<keyword evidence="12 22" id="KW-0067">ATP-binding</keyword>
<dbReference type="SFLD" id="SFLDF00027">
    <property type="entry name" value="p-type_atpase"/>
    <property type="match status" value="1"/>
</dbReference>
<keyword evidence="9" id="KW-0677">Repeat</keyword>
<dbReference type="Pfam" id="PF00122">
    <property type="entry name" value="E1-E2_ATPase"/>
    <property type="match status" value="1"/>
</dbReference>
<keyword evidence="16" id="KW-0186">Copper</keyword>
<keyword evidence="15 22" id="KW-1133">Transmembrane helix</keyword>
<dbReference type="OrthoDB" id="9813266at2"/>
<feature type="transmembrane region" description="Helical" evidence="22">
    <location>
        <begin position="168"/>
        <end position="187"/>
    </location>
</feature>
<evidence type="ECO:0000313" key="25">
    <source>
        <dbReference type="Proteomes" id="UP000279029"/>
    </source>
</evidence>
<evidence type="ECO:0000256" key="22">
    <source>
        <dbReference type="RuleBase" id="RU362081"/>
    </source>
</evidence>
<dbReference type="InterPro" id="IPR006122">
    <property type="entry name" value="HMA_Cu_ion-bd"/>
</dbReference>
<dbReference type="NCBIfam" id="TIGR01494">
    <property type="entry name" value="ATPase_P-type"/>
    <property type="match status" value="1"/>
</dbReference>
<organism evidence="24 25">
    <name type="scientific">Petrocella atlantisensis</name>
    <dbReference type="NCBI Taxonomy" id="2173034"/>
    <lineage>
        <taxon>Bacteria</taxon>
        <taxon>Bacillati</taxon>
        <taxon>Bacillota</taxon>
        <taxon>Clostridia</taxon>
        <taxon>Lachnospirales</taxon>
        <taxon>Vallitaleaceae</taxon>
        <taxon>Petrocella</taxon>
    </lineage>
</organism>
<feature type="transmembrane region" description="Helical" evidence="22">
    <location>
        <begin position="386"/>
        <end position="407"/>
    </location>
</feature>
<protein>
    <recommendedName>
        <fullName evidence="4">Copper-exporting P-type ATPase</fullName>
        <ecNumber evidence="3">7.2.2.8</ecNumber>
    </recommendedName>
    <alternativeName>
        <fullName evidence="19">Copper-exporting P-type ATPase A</fullName>
    </alternativeName>
    <alternativeName>
        <fullName evidence="20">Cu(+)-exporting ATPase</fullName>
    </alternativeName>
</protein>
<dbReference type="InterPro" id="IPR044492">
    <property type="entry name" value="P_typ_ATPase_HD_dom"/>
</dbReference>
<dbReference type="SUPFAM" id="SSF81653">
    <property type="entry name" value="Calcium ATPase, transduction domain A"/>
    <property type="match status" value="1"/>
</dbReference>
<dbReference type="InterPro" id="IPR036412">
    <property type="entry name" value="HAD-like_sf"/>
</dbReference>
<evidence type="ECO:0000256" key="3">
    <source>
        <dbReference type="ARBA" id="ARBA00012517"/>
    </source>
</evidence>
<dbReference type="PANTHER" id="PTHR43520">
    <property type="entry name" value="ATP7, ISOFORM B"/>
    <property type="match status" value="1"/>
</dbReference>
<dbReference type="PANTHER" id="PTHR43520:SF8">
    <property type="entry name" value="P-TYPE CU(+) TRANSPORTER"/>
    <property type="match status" value="1"/>
</dbReference>
<dbReference type="KEGG" id="cbar:PATL70BA_2291"/>
<evidence type="ECO:0000256" key="19">
    <source>
        <dbReference type="ARBA" id="ARBA00029719"/>
    </source>
</evidence>
<evidence type="ECO:0000313" key="24">
    <source>
        <dbReference type="EMBL" id="VDN48183.1"/>
    </source>
</evidence>
<keyword evidence="24" id="KW-0378">Hydrolase</keyword>
<dbReference type="Pfam" id="PF00403">
    <property type="entry name" value="HMA"/>
    <property type="match status" value="2"/>
</dbReference>
<evidence type="ECO:0000256" key="7">
    <source>
        <dbReference type="ARBA" id="ARBA00022692"/>
    </source>
</evidence>
<dbReference type="PRINTS" id="PR00119">
    <property type="entry name" value="CATATPASE"/>
</dbReference>
<evidence type="ECO:0000256" key="21">
    <source>
        <dbReference type="ARBA" id="ARBA00049289"/>
    </source>
</evidence>
<evidence type="ECO:0000256" key="16">
    <source>
        <dbReference type="ARBA" id="ARBA00023008"/>
    </source>
</evidence>
<dbReference type="GO" id="GO:0055070">
    <property type="term" value="P:copper ion homeostasis"/>
    <property type="evidence" value="ECO:0007669"/>
    <property type="project" value="TreeGrafter"/>
</dbReference>
<keyword evidence="14" id="KW-1278">Translocase</keyword>
<dbReference type="EC" id="7.2.2.8" evidence="3"/>
<dbReference type="AlphaFoldDB" id="A0A3P7PDP4"/>
<keyword evidence="8 22" id="KW-0479">Metal-binding</keyword>
<keyword evidence="13" id="KW-0460">Magnesium</keyword>
<dbReference type="InterPro" id="IPR008250">
    <property type="entry name" value="ATPase_P-typ_transduc_dom_A_sf"/>
</dbReference>
<dbReference type="GO" id="GO:0016887">
    <property type="term" value="F:ATP hydrolysis activity"/>
    <property type="evidence" value="ECO:0007669"/>
    <property type="project" value="InterPro"/>
</dbReference>
<dbReference type="InterPro" id="IPR027256">
    <property type="entry name" value="P-typ_ATPase_IB"/>
</dbReference>
<dbReference type="SUPFAM" id="SSF55008">
    <property type="entry name" value="HMA, heavy metal-associated domain"/>
    <property type="match status" value="2"/>
</dbReference>
<gene>
    <name evidence="24" type="primary">copA</name>
    <name evidence="24" type="ORF">PATL70BA_2291</name>
</gene>
<comment type="catalytic activity">
    <reaction evidence="21">
        <text>Cu(+)(in) + ATP + H2O = Cu(+)(out) + ADP + phosphate + H(+)</text>
        <dbReference type="Rhea" id="RHEA:25792"/>
        <dbReference type="ChEBI" id="CHEBI:15377"/>
        <dbReference type="ChEBI" id="CHEBI:15378"/>
        <dbReference type="ChEBI" id="CHEBI:30616"/>
        <dbReference type="ChEBI" id="CHEBI:43474"/>
        <dbReference type="ChEBI" id="CHEBI:49552"/>
        <dbReference type="ChEBI" id="CHEBI:456216"/>
        <dbReference type="EC" id="7.2.2.8"/>
    </reaction>
</comment>
<feature type="transmembrane region" description="Helical" evidence="22">
    <location>
        <begin position="207"/>
        <end position="224"/>
    </location>
</feature>
<evidence type="ECO:0000256" key="4">
    <source>
        <dbReference type="ARBA" id="ARBA00015102"/>
    </source>
</evidence>
<keyword evidence="10 22" id="KW-0547">Nucleotide-binding</keyword>
<keyword evidence="6 22" id="KW-1003">Cell membrane</keyword>
<dbReference type="RefSeq" id="WP_125137358.1">
    <property type="nucleotide sequence ID" value="NZ_LR130778.1"/>
</dbReference>
<dbReference type="PROSITE" id="PS01047">
    <property type="entry name" value="HMA_1"/>
    <property type="match status" value="2"/>
</dbReference>
<dbReference type="SUPFAM" id="SSF56784">
    <property type="entry name" value="HAD-like"/>
    <property type="match status" value="1"/>
</dbReference>
<comment type="similarity">
    <text evidence="2 22">Belongs to the cation transport ATPase (P-type) (TC 3.A.3) family. Type IB subfamily.</text>
</comment>
<dbReference type="InterPro" id="IPR059000">
    <property type="entry name" value="ATPase_P-type_domA"/>
</dbReference>
<keyword evidence="5" id="KW-0813">Transport</keyword>
<dbReference type="InterPro" id="IPR017969">
    <property type="entry name" value="Heavy-metal-associated_CS"/>
</dbReference>
<name>A0A3P7PDP4_9FIRM</name>
<evidence type="ECO:0000256" key="5">
    <source>
        <dbReference type="ARBA" id="ARBA00022448"/>
    </source>
</evidence>
<dbReference type="GO" id="GO:0005524">
    <property type="term" value="F:ATP binding"/>
    <property type="evidence" value="ECO:0007669"/>
    <property type="project" value="UniProtKB-UniRule"/>
</dbReference>
<feature type="transmembrane region" description="Helical" evidence="22">
    <location>
        <begin position="129"/>
        <end position="147"/>
    </location>
</feature>
<evidence type="ECO:0000256" key="9">
    <source>
        <dbReference type="ARBA" id="ARBA00022737"/>
    </source>
</evidence>
<dbReference type="Gene3D" id="3.40.50.1000">
    <property type="entry name" value="HAD superfamily/HAD-like"/>
    <property type="match status" value="1"/>
</dbReference>
<dbReference type="GO" id="GO:0005507">
    <property type="term" value="F:copper ion binding"/>
    <property type="evidence" value="ECO:0007669"/>
    <property type="project" value="InterPro"/>
</dbReference>
<dbReference type="Gene3D" id="3.40.1110.10">
    <property type="entry name" value="Calcium-transporting ATPase, cytoplasmic domain N"/>
    <property type="match status" value="1"/>
</dbReference>
<dbReference type="InterPro" id="IPR036163">
    <property type="entry name" value="HMA_dom_sf"/>
</dbReference>
<evidence type="ECO:0000256" key="10">
    <source>
        <dbReference type="ARBA" id="ARBA00022741"/>
    </source>
</evidence>
<keyword evidence="25" id="KW-1185">Reference proteome</keyword>
<dbReference type="FunFam" id="3.30.70.100:FF:000005">
    <property type="entry name" value="Copper-exporting P-type ATPase A"/>
    <property type="match status" value="1"/>
</dbReference>
<dbReference type="PRINTS" id="PR00943">
    <property type="entry name" value="CUATPASE"/>
</dbReference>
<dbReference type="Pfam" id="PF00702">
    <property type="entry name" value="Hydrolase"/>
    <property type="match status" value="1"/>
</dbReference>
<evidence type="ECO:0000256" key="2">
    <source>
        <dbReference type="ARBA" id="ARBA00006024"/>
    </source>
</evidence>
<evidence type="ECO:0000256" key="13">
    <source>
        <dbReference type="ARBA" id="ARBA00022842"/>
    </source>
</evidence>
<evidence type="ECO:0000256" key="15">
    <source>
        <dbReference type="ARBA" id="ARBA00022989"/>
    </source>
</evidence>
<dbReference type="NCBIfam" id="TIGR01525">
    <property type="entry name" value="ATPase-IB_hvy"/>
    <property type="match status" value="1"/>
</dbReference>
<dbReference type="NCBIfam" id="TIGR01511">
    <property type="entry name" value="ATPase-IB1_Cu"/>
    <property type="match status" value="1"/>
</dbReference>
<dbReference type="EMBL" id="LR130778">
    <property type="protein sequence ID" value="VDN48183.1"/>
    <property type="molecule type" value="Genomic_DNA"/>
</dbReference>
<keyword evidence="11" id="KW-0187">Copper transport</keyword>
<accession>A0A3P7PDP4</accession>
<keyword evidence="17" id="KW-0406">Ion transport</keyword>
<dbReference type="InterPro" id="IPR001757">
    <property type="entry name" value="P_typ_ATPase"/>
</dbReference>
<feature type="transmembrane region" description="Helical" evidence="22">
    <location>
        <begin position="358"/>
        <end position="380"/>
    </location>
</feature>
<dbReference type="NCBIfam" id="TIGR00003">
    <property type="entry name" value="copper ion binding protein"/>
    <property type="match status" value="2"/>
</dbReference>
<feature type="domain" description="HMA" evidence="23">
    <location>
        <begin position="796"/>
        <end position="861"/>
    </location>
</feature>
<dbReference type="CDD" id="cd00371">
    <property type="entry name" value="HMA"/>
    <property type="match status" value="2"/>
</dbReference>
<evidence type="ECO:0000256" key="14">
    <source>
        <dbReference type="ARBA" id="ARBA00022967"/>
    </source>
</evidence>
<dbReference type="GO" id="GO:0043682">
    <property type="term" value="F:P-type divalent copper transporter activity"/>
    <property type="evidence" value="ECO:0007669"/>
    <property type="project" value="TreeGrafter"/>
</dbReference>
<keyword evidence="18 22" id="KW-0472">Membrane</keyword>
<dbReference type="GO" id="GO:0140581">
    <property type="term" value="F:P-type monovalent copper transporter activity"/>
    <property type="evidence" value="ECO:0007669"/>
    <property type="project" value="UniProtKB-EC"/>
</dbReference>
<feature type="transmembrane region" description="Helical" evidence="22">
    <location>
        <begin position="698"/>
        <end position="720"/>
    </location>
</feature>
<dbReference type="Gene3D" id="3.30.70.100">
    <property type="match status" value="2"/>
</dbReference>
<evidence type="ECO:0000256" key="18">
    <source>
        <dbReference type="ARBA" id="ARBA00023136"/>
    </source>
</evidence>
<dbReference type="FunFam" id="2.70.150.10:FF:000020">
    <property type="entry name" value="Copper-exporting P-type ATPase A"/>
    <property type="match status" value="1"/>
</dbReference>
<evidence type="ECO:0000256" key="8">
    <source>
        <dbReference type="ARBA" id="ARBA00022723"/>
    </source>
</evidence>
<evidence type="ECO:0000256" key="1">
    <source>
        <dbReference type="ARBA" id="ARBA00004651"/>
    </source>
</evidence>
<dbReference type="CDD" id="cd02094">
    <property type="entry name" value="P-type_ATPase_Cu-like"/>
    <property type="match status" value="1"/>
</dbReference>
<feature type="domain" description="HMA" evidence="23">
    <location>
        <begin position="2"/>
        <end position="68"/>
    </location>
</feature>
<dbReference type="SFLD" id="SFLDG00002">
    <property type="entry name" value="C1.7:_P-type_atpase_like"/>
    <property type="match status" value="1"/>
</dbReference>
<dbReference type="Proteomes" id="UP000279029">
    <property type="component" value="Chromosome"/>
</dbReference>
<sequence length="865" mass="93692">MNDKKFDINGMTCTACALTIEKQLGKMEGVQSVAVNYATEQMQVTYDDKQLDIKAIQDAVVKVGYEAIDASKEEHQEDKDASSKAEKHLKYMERRLIISLIFTVPVFYLAMGPMVGLAVPSFLAGDMNILTMAFTQMLLTIPVMLVGEEFYRVGFKTLIKRAPNMDSLIAVGTSAGFIYGIFAIYRIIYGYGHGDMDLVHHYAHELYFESVAVIIALITLGKYLESRAKSKTSAAIKELMALTPDEAIVLVDGIEKTVPTTQVKVDDLLVIRPGSKIPVDGIVTEGHSTVDESMLTGESLPIEKGKEDKVIAGTMNQTGSFIFKATAVGDDTALAKIIHMVEDAQGTKAPIAKLADQISGYFVPVVILISLASFGIWLLLGYEFEFAFRIGISVLVISCPCALGLATPTAIMVGTGRGAKYGTLIKSGEALELMHKVQTVVFDKTGTLTNGKIEVADLNALDDETTLLTLAASVEKHSEHPLSQAILKYAESKGVSLNKVTDFDAVMGHGVTGTVDDIQVVIGNEKLMKDKDIDFAGHRDLINQYAKSGKTPILIAYHGKLQGVFGLADTIKPDAIRAVKQLQAMNIEVVMLTGDHQVTAEAIGQQLGVDKIYAQVLPGEKSDIVNSLKSGDKRVMMVGDGINDAVALVSADVGLAIGSGTDVAIESADVVLMKNEIMDVVTAIQLSKATIRNIKQNLFWAFIYNIIGIPIAAGVLYRGFDILLDPMIAAAAMSFSSVSVVMNALRLRGFKPKLVEDSFVNQNDVQMMHQNENQKEDNTQSEVTAVTQNKEDTKMNEKILTVEGMTCMHCVGRVDKALNGIEGVEDVQVDLEAKRAVVKTSQDISNAIFEEAVETAGYEVTEVKG</sequence>
<comment type="subcellular location">
    <subcellularLocation>
        <location evidence="1">Cell membrane</location>
        <topology evidence="1">Multi-pass membrane protein</topology>
    </subcellularLocation>
</comment>
<evidence type="ECO:0000259" key="23">
    <source>
        <dbReference type="PROSITE" id="PS50846"/>
    </source>
</evidence>
<keyword evidence="7 22" id="KW-0812">Transmembrane</keyword>
<dbReference type="PROSITE" id="PS50846">
    <property type="entry name" value="HMA_2"/>
    <property type="match status" value="2"/>
</dbReference>
<dbReference type="InterPro" id="IPR023299">
    <property type="entry name" value="ATPase_P-typ_cyto_dom_N"/>
</dbReference>
<evidence type="ECO:0000256" key="20">
    <source>
        <dbReference type="ARBA" id="ARBA00033239"/>
    </source>
</evidence>
<proteinExistence type="inferred from homology"/>
<dbReference type="InterPro" id="IPR023214">
    <property type="entry name" value="HAD_sf"/>
</dbReference>
<dbReference type="InterPro" id="IPR018303">
    <property type="entry name" value="ATPase_P-typ_P_site"/>
</dbReference>
<dbReference type="InterPro" id="IPR023298">
    <property type="entry name" value="ATPase_P-typ_TM_dom_sf"/>
</dbReference>
<dbReference type="SUPFAM" id="SSF81665">
    <property type="entry name" value="Calcium ATPase, transmembrane domain M"/>
    <property type="match status" value="1"/>
</dbReference>
<evidence type="ECO:0000256" key="11">
    <source>
        <dbReference type="ARBA" id="ARBA00022796"/>
    </source>
</evidence>
<feature type="transmembrane region" description="Helical" evidence="22">
    <location>
        <begin position="726"/>
        <end position="745"/>
    </location>
</feature>
<evidence type="ECO:0000256" key="17">
    <source>
        <dbReference type="ARBA" id="ARBA00023065"/>
    </source>
</evidence>
<dbReference type="InterPro" id="IPR006121">
    <property type="entry name" value="HMA_dom"/>
</dbReference>
<dbReference type="SFLD" id="SFLDS00003">
    <property type="entry name" value="Haloacid_Dehalogenase"/>
    <property type="match status" value="1"/>
</dbReference>
<reference evidence="24 25" key="1">
    <citation type="submission" date="2018-09" db="EMBL/GenBank/DDBJ databases">
        <authorList>
            <person name="Postec A."/>
        </authorList>
    </citation>
    <scope>NUCLEOTIDE SEQUENCE [LARGE SCALE GENOMIC DNA]</scope>
    <source>
        <strain evidence="24">70B-A</strain>
    </source>
</reference>
<evidence type="ECO:0000256" key="12">
    <source>
        <dbReference type="ARBA" id="ARBA00022840"/>
    </source>
</evidence>
<feature type="transmembrane region" description="Helical" evidence="22">
    <location>
        <begin position="96"/>
        <end position="123"/>
    </location>
</feature>
<dbReference type="Gene3D" id="2.70.150.10">
    <property type="entry name" value="Calcium-transporting ATPase, cytoplasmic transduction domain A"/>
    <property type="match status" value="1"/>
</dbReference>
<dbReference type="PROSITE" id="PS00154">
    <property type="entry name" value="ATPASE_E1_E2"/>
    <property type="match status" value="1"/>
</dbReference>